<organism evidence="10 11">
    <name type="scientific">Cognatiyoonia koreensis</name>
    <dbReference type="NCBI Taxonomy" id="364200"/>
    <lineage>
        <taxon>Bacteria</taxon>
        <taxon>Pseudomonadati</taxon>
        <taxon>Pseudomonadota</taxon>
        <taxon>Alphaproteobacteria</taxon>
        <taxon>Rhodobacterales</taxon>
        <taxon>Paracoccaceae</taxon>
        <taxon>Cognatiyoonia</taxon>
    </lineage>
</organism>
<dbReference type="RefSeq" id="WP_089993511.1">
    <property type="nucleotide sequence ID" value="NZ_FOIZ01000001.1"/>
</dbReference>
<dbReference type="Gene3D" id="2.40.440.10">
    <property type="entry name" value="L,D-transpeptidase catalytic domain-like"/>
    <property type="match status" value="1"/>
</dbReference>
<evidence type="ECO:0000256" key="5">
    <source>
        <dbReference type="ARBA" id="ARBA00022984"/>
    </source>
</evidence>
<dbReference type="PANTHER" id="PTHR36699:SF1">
    <property type="entry name" value="L,D-TRANSPEPTIDASE YAFK-RELATED"/>
    <property type="match status" value="1"/>
</dbReference>
<dbReference type="OrthoDB" id="9809748at2"/>
<evidence type="ECO:0000313" key="11">
    <source>
        <dbReference type="Proteomes" id="UP000199167"/>
    </source>
</evidence>
<dbReference type="Proteomes" id="UP000199167">
    <property type="component" value="Unassembled WGS sequence"/>
</dbReference>
<reference evidence="10 11" key="1">
    <citation type="submission" date="2016-10" db="EMBL/GenBank/DDBJ databases">
        <authorList>
            <person name="de Groot N.N."/>
        </authorList>
    </citation>
    <scope>NUCLEOTIDE SEQUENCE [LARGE SCALE GENOMIC DNA]</scope>
    <source>
        <strain evidence="10 11">DSM 17925</strain>
    </source>
</reference>
<evidence type="ECO:0000259" key="9">
    <source>
        <dbReference type="PROSITE" id="PS52029"/>
    </source>
</evidence>
<evidence type="ECO:0000256" key="4">
    <source>
        <dbReference type="ARBA" id="ARBA00022960"/>
    </source>
</evidence>
<dbReference type="GO" id="GO:0008360">
    <property type="term" value="P:regulation of cell shape"/>
    <property type="evidence" value="ECO:0007669"/>
    <property type="project" value="UniProtKB-UniRule"/>
</dbReference>
<evidence type="ECO:0000256" key="3">
    <source>
        <dbReference type="ARBA" id="ARBA00022679"/>
    </source>
</evidence>
<keyword evidence="6 7" id="KW-0961">Cell wall biogenesis/degradation</keyword>
<dbReference type="GO" id="GO:0009252">
    <property type="term" value="P:peptidoglycan biosynthetic process"/>
    <property type="evidence" value="ECO:0007669"/>
    <property type="project" value="UniProtKB-UniPathway"/>
</dbReference>
<feature type="compositionally biased region" description="Basic and acidic residues" evidence="8">
    <location>
        <begin position="72"/>
        <end position="84"/>
    </location>
</feature>
<protein>
    <submittedName>
        <fullName evidence="10">L,D-transpeptidase catalytic domain</fullName>
    </submittedName>
</protein>
<dbReference type="PROSITE" id="PS52029">
    <property type="entry name" value="LD_TPASE"/>
    <property type="match status" value="1"/>
</dbReference>
<evidence type="ECO:0000256" key="2">
    <source>
        <dbReference type="ARBA" id="ARBA00005992"/>
    </source>
</evidence>
<dbReference type="AlphaFoldDB" id="A0A1I0QNS7"/>
<feature type="active site" description="Nucleophile" evidence="7">
    <location>
        <position position="153"/>
    </location>
</feature>
<keyword evidence="11" id="KW-1185">Reference proteome</keyword>
<evidence type="ECO:0000256" key="1">
    <source>
        <dbReference type="ARBA" id="ARBA00004752"/>
    </source>
</evidence>
<comment type="pathway">
    <text evidence="1 7">Cell wall biogenesis; peptidoglycan biosynthesis.</text>
</comment>
<accession>A0A1I0QNS7</accession>
<gene>
    <name evidence="10" type="ORF">SAMN04488515_2050</name>
</gene>
<keyword evidence="4 7" id="KW-0133">Cell shape</keyword>
<feature type="region of interest" description="Disordered" evidence="8">
    <location>
        <begin position="69"/>
        <end position="88"/>
    </location>
</feature>
<dbReference type="GO" id="GO:0016740">
    <property type="term" value="F:transferase activity"/>
    <property type="evidence" value="ECO:0007669"/>
    <property type="project" value="UniProtKB-KW"/>
</dbReference>
<dbReference type="UniPathway" id="UPA00219"/>
<dbReference type="PANTHER" id="PTHR36699">
    <property type="entry name" value="LD-TRANSPEPTIDASE"/>
    <property type="match status" value="1"/>
</dbReference>
<dbReference type="STRING" id="364200.SAMN04488515_2050"/>
<name>A0A1I0QNS7_9RHOB</name>
<dbReference type="CDD" id="cd16913">
    <property type="entry name" value="YkuD_like"/>
    <property type="match status" value="1"/>
</dbReference>
<keyword evidence="5 7" id="KW-0573">Peptidoglycan synthesis</keyword>
<dbReference type="EMBL" id="FOIZ01000001">
    <property type="protein sequence ID" value="SEW28932.1"/>
    <property type="molecule type" value="Genomic_DNA"/>
</dbReference>
<dbReference type="GO" id="GO:0004180">
    <property type="term" value="F:carboxypeptidase activity"/>
    <property type="evidence" value="ECO:0007669"/>
    <property type="project" value="UniProtKB-ARBA"/>
</dbReference>
<dbReference type="GO" id="GO:0071555">
    <property type="term" value="P:cell wall organization"/>
    <property type="evidence" value="ECO:0007669"/>
    <property type="project" value="UniProtKB-UniRule"/>
</dbReference>
<dbReference type="InterPro" id="IPR038063">
    <property type="entry name" value="Transpep_catalytic_dom"/>
</dbReference>
<comment type="similarity">
    <text evidence="2">Belongs to the YkuD family.</text>
</comment>
<proteinExistence type="inferred from homology"/>
<evidence type="ECO:0000313" key="10">
    <source>
        <dbReference type="EMBL" id="SEW28932.1"/>
    </source>
</evidence>
<keyword evidence="3" id="KW-0808">Transferase</keyword>
<dbReference type="InterPro" id="IPR005490">
    <property type="entry name" value="LD_TPept_cat_dom"/>
</dbReference>
<evidence type="ECO:0000256" key="6">
    <source>
        <dbReference type="ARBA" id="ARBA00023316"/>
    </source>
</evidence>
<feature type="domain" description="L,D-TPase catalytic" evidence="9">
    <location>
        <begin position="41"/>
        <end position="177"/>
    </location>
</feature>
<feature type="active site" description="Proton donor/acceptor" evidence="7">
    <location>
        <position position="131"/>
    </location>
</feature>
<sequence length="178" mass="19415">MKRILFGLFALTLATVAYTQIMLRTGSGTPPTMAATTEQADAIHVDKSDRKLTLLKAGEPIFQTKIALGRAPEGHKRQEGDERTPTGSYTIDWRNENSIAHLSLHISYPNEDDRAQATDRNVSPGGNIMIHGVLNGWGALGPLQHLVDWTNGCIAVTNADMQTIWSLVPNGTPITIEE</sequence>
<evidence type="ECO:0000256" key="8">
    <source>
        <dbReference type="SAM" id="MobiDB-lite"/>
    </source>
</evidence>
<dbReference type="Pfam" id="PF03734">
    <property type="entry name" value="YkuD"/>
    <property type="match status" value="1"/>
</dbReference>
<evidence type="ECO:0000256" key="7">
    <source>
        <dbReference type="PROSITE-ProRule" id="PRU01373"/>
    </source>
</evidence>
<dbReference type="SUPFAM" id="SSF141523">
    <property type="entry name" value="L,D-transpeptidase catalytic domain-like"/>
    <property type="match status" value="1"/>
</dbReference>